<dbReference type="EMBL" id="RJJR01000019">
    <property type="protein sequence ID" value="RNI33476.1"/>
    <property type="molecule type" value="Genomic_DNA"/>
</dbReference>
<dbReference type="Gene3D" id="3.20.20.410">
    <property type="entry name" value="Protein of unknown function UPF0759"/>
    <property type="match status" value="1"/>
</dbReference>
<evidence type="ECO:0000313" key="2">
    <source>
        <dbReference type="Proteomes" id="UP000267223"/>
    </source>
</evidence>
<keyword evidence="2" id="KW-1185">Reference proteome</keyword>
<dbReference type="InterPro" id="IPR002763">
    <property type="entry name" value="DUF72"/>
</dbReference>
<reference evidence="1 2" key="1">
    <citation type="submission" date="2018-11" db="EMBL/GenBank/DDBJ databases">
        <title>Draft genome sequence of Ferruginibacter sp. BO-59.</title>
        <authorList>
            <person name="Im W.T."/>
        </authorList>
    </citation>
    <scope>NUCLEOTIDE SEQUENCE [LARGE SCALE GENOMIC DNA]</scope>
    <source>
        <strain evidence="1 2">BO-59</strain>
    </source>
</reference>
<dbReference type="SUPFAM" id="SSF117396">
    <property type="entry name" value="TM1631-like"/>
    <property type="match status" value="1"/>
</dbReference>
<dbReference type="OrthoDB" id="9780310at2"/>
<dbReference type="PANTHER" id="PTHR30348:SF4">
    <property type="entry name" value="DUF72 DOMAIN-CONTAINING PROTEIN"/>
    <property type="match status" value="1"/>
</dbReference>
<dbReference type="Proteomes" id="UP000267223">
    <property type="component" value="Unassembled WGS sequence"/>
</dbReference>
<dbReference type="PANTHER" id="PTHR30348">
    <property type="entry name" value="UNCHARACTERIZED PROTEIN YECE"/>
    <property type="match status" value="1"/>
</dbReference>
<sequence>MIQWHIGCSGFHYKDWKCVFYPKEIPQRKWFEYYAEHFNTLELNVTFYRFPKVPMLKSWYDRSPANFTFAVKAPRAITHFKKLNDCGKFFKDFYVTVEKGLKEKAACILFQFPPNYTYTENRLEKIVSNLYKQFSNIVEFRHYSWWNENVYKTLEQHKITFCGMSHPLLPDKVIANSPILYYRMHGVPDLYRSSYSTAYLKKIVNEIKSQAMVKQAFIYFNNDYDAVAIRNANEMKAIVNHK</sequence>
<proteinExistence type="predicted"/>
<evidence type="ECO:0000313" key="1">
    <source>
        <dbReference type="EMBL" id="RNI33476.1"/>
    </source>
</evidence>
<comment type="caution">
    <text evidence="1">The sequence shown here is derived from an EMBL/GenBank/DDBJ whole genome shotgun (WGS) entry which is preliminary data.</text>
</comment>
<dbReference type="AlphaFoldDB" id="A0A3M9N6W5"/>
<dbReference type="Pfam" id="PF01904">
    <property type="entry name" value="DUF72"/>
    <property type="match status" value="1"/>
</dbReference>
<dbReference type="InterPro" id="IPR036520">
    <property type="entry name" value="UPF0759_sf"/>
</dbReference>
<name>A0A3M9N6W5_9BACT</name>
<dbReference type="RefSeq" id="WP_123122278.1">
    <property type="nucleotide sequence ID" value="NZ_RJJR01000019.1"/>
</dbReference>
<organism evidence="1 2">
    <name type="scientific">Hanamia caeni</name>
    <dbReference type="NCBI Taxonomy" id="2294116"/>
    <lineage>
        <taxon>Bacteria</taxon>
        <taxon>Pseudomonadati</taxon>
        <taxon>Bacteroidota</taxon>
        <taxon>Chitinophagia</taxon>
        <taxon>Chitinophagales</taxon>
        <taxon>Chitinophagaceae</taxon>
        <taxon>Hanamia</taxon>
    </lineage>
</organism>
<protein>
    <submittedName>
        <fullName evidence="1">DUF72 domain-containing protein</fullName>
    </submittedName>
</protein>
<gene>
    <name evidence="1" type="ORF">EFY79_18705</name>
</gene>
<accession>A0A3M9N6W5</accession>